<dbReference type="EMBL" id="JAUHTQ010000009">
    <property type="protein sequence ID" value="MDN4494417.1"/>
    <property type="molecule type" value="Genomic_DNA"/>
</dbReference>
<feature type="transmembrane region" description="Helical" evidence="1">
    <location>
        <begin position="153"/>
        <end position="171"/>
    </location>
</feature>
<evidence type="ECO:0008006" key="4">
    <source>
        <dbReference type="Google" id="ProtNLM"/>
    </source>
</evidence>
<keyword evidence="3" id="KW-1185">Reference proteome</keyword>
<keyword evidence="1" id="KW-1133">Transmembrane helix</keyword>
<evidence type="ECO:0000256" key="1">
    <source>
        <dbReference type="SAM" id="Phobius"/>
    </source>
</evidence>
<feature type="transmembrane region" description="Helical" evidence="1">
    <location>
        <begin position="207"/>
        <end position="230"/>
    </location>
</feature>
<feature type="transmembrane region" description="Helical" evidence="1">
    <location>
        <begin position="126"/>
        <end position="146"/>
    </location>
</feature>
<keyword evidence="1" id="KW-0812">Transmembrane</keyword>
<sequence length="234" mass="27060">MRGFIHYQSISYIRSLKMIPPATVFGVWIFLLYAYSNVPILSSFAVSSMAVYLVMTWLAMTVFSIEEETEKNMLFVQLNSKTRYLLGKWAICLFFAVLFMALAILYPLGIDSFRGPIRPIHIGLSIYSHLFLAWFGILVGTFFSVTSFSTRKYTWLSALLVVTISLSYEGLVEKIYLLKWILFIFPPVTHTLSYLKEDEIVQLDGTFMQLAIWVMVYSVIGTVIVMRLYLRKER</sequence>
<keyword evidence="1" id="KW-0472">Membrane</keyword>
<accession>A0ABT8GSN2</accession>
<name>A0ABT8GSN2_9BACL</name>
<comment type="caution">
    <text evidence="2">The sequence shown here is derived from an EMBL/GenBank/DDBJ whole genome shotgun (WGS) entry which is preliminary data.</text>
</comment>
<proteinExistence type="predicted"/>
<dbReference type="Proteomes" id="UP001172743">
    <property type="component" value="Unassembled WGS sequence"/>
</dbReference>
<gene>
    <name evidence="2" type="ORF">QYB95_12770</name>
</gene>
<organism evidence="2 3">
    <name type="scientific">Ureibacillus aquaedulcis</name>
    <dbReference type="NCBI Taxonomy" id="3058421"/>
    <lineage>
        <taxon>Bacteria</taxon>
        <taxon>Bacillati</taxon>
        <taxon>Bacillota</taxon>
        <taxon>Bacilli</taxon>
        <taxon>Bacillales</taxon>
        <taxon>Caryophanaceae</taxon>
        <taxon>Ureibacillus</taxon>
    </lineage>
</organism>
<feature type="transmembrane region" description="Helical" evidence="1">
    <location>
        <begin position="40"/>
        <end position="65"/>
    </location>
</feature>
<reference evidence="2" key="1">
    <citation type="submission" date="2023-07" db="EMBL/GenBank/DDBJ databases">
        <title>Ureibacillus sp. isolated from freshwater well.</title>
        <authorList>
            <person name="Kirdat K."/>
            <person name="Bhatt A."/>
            <person name="Teware R."/>
            <person name="Bhavsar Y."/>
            <person name="Yadav A."/>
        </authorList>
    </citation>
    <scope>NUCLEOTIDE SEQUENCE</scope>
    <source>
        <strain evidence="2">BA0131</strain>
    </source>
</reference>
<evidence type="ECO:0000313" key="3">
    <source>
        <dbReference type="Proteomes" id="UP001172743"/>
    </source>
</evidence>
<protein>
    <recommendedName>
        <fullName evidence="4">ABC transporter permease</fullName>
    </recommendedName>
</protein>
<dbReference type="RefSeq" id="WP_301138713.1">
    <property type="nucleotide sequence ID" value="NZ_JAUHTQ010000009.1"/>
</dbReference>
<feature type="transmembrane region" description="Helical" evidence="1">
    <location>
        <begin position="86"/>
        <end position="106"/>
    </location>
</feature>
<feature type="transmembrane region" description="Helical" evidence="1">
    <location>
        <begin position="12"/>
        <end position="34"/>
    </location>
</feature>
<evidence type="ECO:0000313" key="2">
    <source>
        <dbReference type="EMBL" id="MDN4494417.1"/>
    </source>
</evidence>